<keyword evidence="2" id="KW-1133">Transmembrane helix</keyword>
<protein>
    <submittedName>
        <fullName evidence="3">Uncharacterized protein</fullName>
    </submittedName>
</protein>
<comment type="caution">
    <text evidence="3">The sequence shown here is derived from an EMBL/GenBank/DDBJ whole genome shotgun (WGS) entry which is preliminary data.</text>
</comment>
<evidence type="ECO:0000313" key="4">
    <source>
        <dbReference type="Proteomes" id="UP000284706"/>
    </source>
</evidence>
<reference evidence="3 4" key="1">
    <citation type="journal article" date="2018" name="Evol. Lett.">
        <title>Horizontal gene cluster transfer increased hallucinogenic mushroom diversity.</title>
        <authorList>
            <person name="Reynolds H.T."/>
            <person name="Vijayakumar V."/>
            <person name="Gluck-Thaler E."/>
            <person name="Korotkin H.B."/>
            <person name="Matheny P.B."/>
            <person name="Slot J.C."/>
        </authorList>
    </citation>
    <scope>NUCLEOTIDE SEQUENCE [LARGE SCALE GENOMIC DNA]</scope>
    <source>
        <strain evidence="3 4">SRW20</strain>
    </source>
</reference>
<proteinExistence type="predicted"/>
<organism evidence="3 4">
    <name type="scientific">Gymnopilus dilepis</name>
    <dbReference type="NCBI Taxonomy" id="231916"/>
    <lineage>
        <taxon>Eukaryota</taxon>
        <taxon>Fungi</taxon>
        <taxon>Dikarya</taxon>
        <taxon>Basidiomycota</taxon>
        <taxon>Agaricomycotina</taxon>
        <taxon>Agaricomycetes</taxon>
        <taxon>Agaricomycetidae</taxon>
        <taxon>Agaricales</taxon>
        <taxon>Agaricineae</taxon>
        <taxon>Hymenogastraceae</taxon>
        <taxon>Gymnopilus</taxon>
    </lineage>
</organism>
<dbReference type="EMBL" id="NHYE01004090">
    <property type="protein sequence ID" value="PPQ86365.1"/>
    <property type="molecule type" value="Genomic_DNA"/>
</dbReference>
<keyword evidence="2" id="KW-0812">Transmembrane</keyword>
<evidence type="ECO:0000256" key="2">
    <source>
        <dbReference type="SAM" id="Phobius"/>
    </source>
</evidence>
<dbReference type="Proteomes" id="UP000284706">
    <property type="component" value="Unassembled WGS sequence"/>
</dbReference>
<dbReference type="InParanoid" id="A0A409X6J9"/>
<keyword evidence="4" id="KW-1185">Reference proteome</keyword>
<dbReference type="AlphaFoldDB" id="A0A409X6J9"/>
<sequence length="175" mass="20385">MFTIADSVLVQNIEDHEVQRRNALSSPSSITSLPIANGGTTIRNTSWFLGASNVSVHGGTFCNNETTYNIRRSRQEEEEIVMQLKLLTDEISRMRIEQEAMARQQECEKVEERRREAERRRLESERVRRESERRRRESERRRREFESRRMENAQIFLSGAIFGGLAALALSLILN</sequence>
<gene>
    <name evidence="3" type="ORF">CVT26_006224</name>
</gene>
<keyword evidence="2" id="KW-0472">Membrane</keyword>
<name>A0A409X6J9_9AGAR</name>
<evidence type="ECO:0000313" key="3">
    <source>
        <dbReference type="EMBL" id="PPQ86365.1"/>
    </source>
</evidence>
<feature type="region of interest" description="Disordered" evidence="1">
    <location>
        <begin position="111"/>
        <end position="144"/>
    </location>
</feature>
<accession>A0A409X6J9</accession>
<evidence type="ECO:0000256" key="1">
    <source>
        <dbReference type="SAM" id="MobiDB-lite"/>
    </source>
</evidence>
<feature type="transmembrane region" description="Helical" evidence="2">
    <location>
        <begin position="155"/>
        <end position="174"/>
    </location>
</feature>